<accession>A0A8S3URA2</accession>
<keyword evidence="4" id="KW-1185">Reference proteome</keyword>
<dbReference type="Gene3D" id="2.80.10.70">
    <property type="entry name" value="Spindlin/Ssty"/>
    <property type="match status" value="1"/>
</dbReference>
<dbReference type="GO" id="GO:0006281">
    <property type="term" value="P:DNA repair"/>
    <property type="evidence" value="ECO:0007669"/>
    <property type="project" value="UniProtKB-ARBA"/>
</dbReference>
<reference evidence="3" key="1">
    <citation type="submission" date="2021-03" db="EMBL/GenBank/DDBJ databases">
        <authorList>
            <person name="Bekaert M."/>
        </authorList>
    </citation>
    <scope>NUCLEOTIDE SEQUENCE</scope>
</reference>
<dbReference type="InterPro" id="IPR051703">
    <property type="entry name" value="NF-kappa-B_Signaling_Reg"/>
</dbReference>
<evidence type="ECO:0000313" key="3">
    <source>
        <dbReference type="EMBL" id="CAG2243776.1"/>
    </source>
</evidence>
<dbReference type="AlphaFoldDB" id="A0A8S3URA2"/>
<sequence length="1036" mass="118269">MARIKKESRIFGLAPGKHRAKRQRIRVGSGNVKHVFKCTLKEGAGVRIIKKRRAIANNRMIMKLLKPTIKKKFQVYRSVDGVLRSVEINNIAATGYRIINLQCLQKHVSEITCHAILCDKAREKAISGAVPIILESQVAHFGLAVILAAKCTGCGKKFHFETSPKLLNGGTRHYDINVRAVWGSIVSGNGLAHLNEQLASMDSPTMAQNTFSVIEKEINQWWKVMVEEEMASAIDLEKKIAIEKNRYHEDIPSITVICDGGWSKRSHKHSYNALGGVAVVIGAETKKILHIGIRNKYCYICNRCNSLGITPKDHECFKNWTESSQSMESDIIVEGFLKANDFGVRYMHFIADGDSSIHAQIMERVPVWGKFVQKMECANHITKCLRGNLENLVNENPSYKGKGKLCKRTRIRIVSAVRCSIRRRSSEKNKTLAIKNLEHDIRNTTSHIYGDHTRCNEDFCKVKQTLDKNHSNGAQTDAVDDDNDDDNGDDDIFLQQSEMWTQGTSLQAQEQSRGSYMLSNSDLQSGMRQDLALLLNNVARKARSLLGNFTTNLAECWMHMRTKFDGGKILNHCNRGSWHTRCYATALRFNKGPTWSPNVWEQATESTPGAYFEKLYEQRKQCINNNNTTKDKCTIKQNRWKRKMSSIKESNTKKAKQHYGKESLQVETDIASEELGKLKVNYLNKNIDIPETEIIKIEKTLRLNYVLKFGKMKEKNALQHQILAQFTFKGNKTTRIGLKEEKVTITEYVNIKQKQNIHTKVEQSGLVIDKHHKFLGGSPDGVVTENNAKGLIEIKNLVHDKNINLTQASMSVKNFCLENISNNLKLKTNHNYYFQCQGLLNVCNLPWIDFVVRTLNPYDIHIERIYKDTVLWQTKMIPKLTAFYHNALLPELVSPRYNKYPGIREPGIWYTEVPYLGSASSQQTSGKVKTRQRKSLTVESDTEIDEPVVTTTSKIVKRSKRKCSGPKFVGREILHEWVEENSNRKWYKGRVISVIQNKDGDKDAVYEVLYEDCDEPYEIDHLLEDFTNSSLKLIDL</sequence>
<dbReference type="InterPro" id="IPR049012">
    <property type="entry name" value="Mutator_transp_dom"/>
</dbReference>
<dbReference type="InterPro" id="IPR042567">
    <property type="entry name" value="SPIN/Ssty_sf"/>
</dbReference>
<dbReference type="InterPro" id="IPR011604">
    <property type="entry name" value="PDDEXK-like_dom_sf"/>
</dbReference>
<evidence type="ECO:0000259" key="1">
    <source>
        <dbReference type="Pfam" id="PF09588"/>
    </source>
</evidence>
<proteinExistence type="predicted"/>
<dbReference type="Gene3D" id="3.90.320.10">
    <property type="match status" value="1"/>
</dbReference>
<organism evidence="3 4">
    <name type="scientific">Mytilus edulis</name>
    <name type="common">Blue mussel</name>
    <dbReference type="NCBI Taxonomy" id="6550"/>
    <lineage>
        <taxon>Eukaryota</taxon>
        <taxon>Metazoa</taxon>
        <taxon>Spiralia</taxon>
        <taxon>Lophotrochozoa</taxon>
        <taxon>Mollusca</taxon>
        <taxon>Bivalvia</taxon>
        <taxon>Autobranchia</taxon>
        <taxon>Pteriomorphia</taxon>
        <taxon>Mytilida</taxon>
        <taxon>Mytiloidea</taxon>
        <taxon>Mytilidae</taxon>
        <taxon>Mytilinae</taxon>
        <taxon>Mytilus</taxon>
    </lineage>
</organism>
<protein>
    <recommendedName>
        <fullName evidence="5">YqaJ viral recombinase domain-containing protein</fullName>
    </recommendedName>
</protein>
<comment type="caution">
    <text evidence="3">The sequence shown here is derived from an EMBL/GenBank/DDBJ whole genome shotgun (WGS) entry which is preliminary data.</text>
</comment>
<dbReference type="PANTHER" id="PTHR46609:SF8">
    <property type="entry name" value="YQAJ VIRAL RECOMBINASE DOMAIN-CONTAINING PROTEIN"/>
    <property type="match status" value="1"/>
</dbReference>
<evidence type="ECO:0000259" key="2">
    <source>
        <dbReference type="Pfam" id="PF20700"/>
    </source>
</evidence>
<dbReference type="SUPFAM" id="SSF52980">
    <property type="entry name" value="Restriction endonuclease-like"/>
    <property type="match status" value="1"/>
</dbReference>
<dbReference type="OrthoDB" id="6073242at2759"/>
<evidence type="ECO:0000313" key="4">
    <source>
        <dbReference type="Proteomes" id="UP000683360"/>
    </source>
</evidence>
<dbReference type="PANTHER" id="PTHR46609">
    <property type="entry name" value="EXONUCLEASE, PHAGE-TYPE/RECB, C-TERMINAL DOMAIN-CONTAINING PROTEIN"/>
    <property type="match status" value="1"/>
</dbReference>
<dbReference type="InterPro" id="IPR011335">
    <property type="entry name" value="Restrct_endonuc-II-like"/>
</dbReference>
<feature type="domain" description="Mutator-like transposase" evidence="2">
    <location>
        <begin position="96"/>
        <end position="460"/>
    </location>
</feature>
<dbReference type="CDD" id="cd22343">
    <property type="entry name" value="PDDEXK_lambda_exonuclease-like"/>
    <property type="match status" value="1"/>
</dbReference>
<dbReference type="Pfam" id="PF20700">
    <property type="entry name" value="Mutator"/>
    <property type="match status" value="1"/>
</dbReference>
<evidence type="ECO:0008006" key="5">
    <source>
        <dbReference type="Google" id="ProtNLM"/>
    </source>
</evidence>
<dbReference type="InterPro" id="IPR019080">
    <property type="entry name" value="YqaJ_viral_recombinase"/>
</dbReference>
<dbReference type="Proteomes" id="UP000683360">
    <property type="component" value="Unassembled WGS sequence"/>
</dbReference>
<feature type="domain" description="YqaJ viral recombinase" evidence="1">
    <location>
        <begin position="714"/>
        <end position="842"/>
    </location>
</feature>
<dbReference type="Pfam" id="PF09588">
    <property type="entry name" value="YqaJ"/>
    <property type="match status" value="1"/>
</dbReference>
<gene>
    <name evidence="3" type="ORF">MEDL_55879</name>
</gene>
<dbReference type="EMBL" id="CAJPWZ010002714">
    <property type="protein sequence ID" value="CAG2243776.1"/>
    <property type="molecule type" value="Genomic_DNA"/>
</dbReference>
<name>A0A8S3URA2_MYTED</name>